<proteinExistence type="inferred from homology"/>
<feature type="transmembrane region" description="Helical" evidence="7">
    <location>
        <begin position="56"/>
        <end position="77"/>
    </location>
</feature>
<dbReference type="Proteomes" id="UP000235371">
    <property type="component" value="Unassembled WGS sequence"/>
</dbReference>
<comment type="subcellular location">
    <subcellularLocation>
        <location evidence="1">Membrane</location>
        <topology evidence="1">Multi-pass membrane protein</topology>
    </subcellularLocation>
</comment>
<dbReference type="InterPro" id="IPR052337">
    <property type="entry name" value="SAT4-like"/>
</dbReference>
<organism evidence="9 10">
    <name type="scientific">Hyaloscypha bicolor E</name>
    <dbReference type="NCBI Taxonomy" id="1095630"/>
    <lineage>
        <taxon>Eukaryota</taxon>
        <taxon>Fungi</taxon>
        <taxon>Dikarya</taxon>
        <taxon>Ascomycota</taxon>
        <taxon>Pezizomycotina</taxon>
        <taxon>Leotiomycetes</taxon>
        <taxon>Helotiales</taxon>
        <taxon>Hyaloscyphaceae</taxon>
        <taxon>Hyaloscypha</taxon>
        <taxon>Hyaloscypha bicolor</taxon>
    </lineage>
</organism>
<name>A0A2J6TR70_9HELO</name>
<evidence type="ECO:0000259" key="8">
    <source>
        <dbReference type="Pfam" id="PF20684"/>
    </source>
</evidence>
<dbReference type="RefSeq" id="XP_024742396.1">
    <property type="nucleotide sequence ID" value="XM_024882474.1"/>
</dbReference>
<evidence type="ECO:0000313" key="9">
    <source>
        <dbReference type="EMBL" id="PMD65492.1"/>
    </source>
</evidence>
<feature type="transmembrane region" description="Helical" evidence="7">
    <location>
        <begin position="213"/>
        <end position="238"/>
    </location>
</feature>
<dbReference type="GeneID" id="36590551"/>
<sequence length="406" mass="43898">MASTLLSQPSTLPPPPPPGALPPPPPPGAPPLPNSPGTSTTPINPATLMQSRVPELLIVTILMTLCATVFVLGRLYSRLALTRNLGYDDIFLAVSWVLDIVLTVLICVLTKHGVGKHVIIVPLSSAHWIQILGFSVRMVHVVVLTTTKLSICLFYRRIFQDRLNNILSSSLMAFMVVFTVALFIEGFFACEYGGAFWAPTGCGLASFAEYSAFFIYGSAALSVSADLFLMAFALWRIIPLSIARAQKISLYIIISLGWVAITGSLVRAIRTGETSQSLDPTWAAFEIDIWASIEVNIGLICASAPALKPLIRKIFPKFLASTVEPISGGNNMAPIATNGSSQVTQHCGRVGALEFRSFSTSGVTHTQQSSTTSSRAVIDREKMNREIGITDLENDEEALDYNTHLS</sequence>
<evidence type="ECO:0000256" key="1">
    <source>
        <dbReference type="ARBA" id="ARBA00004141"/>
    </source>
</evidence>
<evidence type="ECO:0000256" key="3">
    <source>
        <dbReference type="ARBA" id="ARBA00022989"/>
    </source>
</evidence>
<feature type="transmembrane region" description="Helical" evidence="7">
    <location>
        <begin position="166"/>
        <end position="189"/>
    </location>
</feature>
<dbReference type="Pfam" id="PF20684">
    <property type="entry name" value="Fung_rhodopsin"/>
    <property type="match status" value="1"/>
</dbReference>
<dbReference type="GO" id="GO:0016020">
    <property type="term" value="C:membrane"/>
    <property type="evidence" value="ECO:0007669"/>
    <property type="project" value="UniProtKB-SubCell"/>
</dbReference>
<keyword evidence="4 7" id="KW-0472">Membrane</keyword>
<feature type="compositionally biased region" description="Low complexity" evidence="6">
    <location>
        <begin position="1"/>
        <end position="10"/>
    </location>
</feature>
<gene>
    <name evidence="9" type="ORF">K444DRAFT_625070</name>
</gene>
<dbReference type="InParanoid" id="A0A2J6TR70"/>
<dbReference type="PANTHER" id="PTHR33048:SF108">
    <property type="entry name" value="INTEGRAL MEMBRANE PROTEIN"/>
    <property type="match status" value="1"/>
</dbReference>
<keyword evidence="10" id="KW-1185">Reference proteome</keyword>
<feature type="transmembrane region" description="Helical" evidence="7">
    <location>
        <begin position="131"/>
        <end position="154"/>
    </location>
</feature>
<feature type="compositionally biased region" description="Pro residues" evidence="6">
    <location>
        <begin position="11"/>
        <end position="34"/>
    </location>
</feature>
<reference evidence="9 10" key="1">
    <citation type="submission" date="2016-04" db="EMBL/GenBank/DDBJ databases">
        <title>A degradative enzymes factory behind the ericoid mycorrhizal symbiosis.</title>
        <authorList>
            <consortium name="DOE Joint Genome Institute"/>
            <person name="Martino E."/>
            <person name="Morin E."/>
            <person name="Grelet G."/>
            <person name="Kuo A."/>
            <person name="Kohler A."/>
            <person name="Daghino S."/>
            <person name="Barry K."/>
            <person name="Choi C."/>
            <person name="Cichocki N."/>
            <person name="Clum A."/>
            <person name="Copeland A."/>
            <person name="Hainaut M."/>
            <person name="Haridas S."/>
            <person name="Labutti K."/>
            <person name="Lindquist E."/>
            <person name="Lipzen A."/>
            <person name="Khouja H.-R."/>
            <person name="Murat C."/>
            <person name="Ohm R."/>
            <person name="Olson A."/>
            <person name="Spatafora J."/>
            <person name="Veneault-Fourrey C."/>
            <person name="Henrissat B."/>
            <person name="Grigoriev I."/>
            <person name="Martin F."/>
            <person name="Perotto S."/>
        </authorList>
    </citation>
    <scope>NUCLEOTIDE SEQUENCE [LARGE SCALE GENOMIC DNA]</scope>
    <source>
        <strain evidence="9 10">E</strain>
    </source>
</reference>
<dbReference type="AlphaFoldDB" id="A0A2J6TR70"/>
<dbReference type="OrthoDB" id="444631at2759"/>
<evidence type="ECO:0000256" key="2">
    <source>
        <dbReference type="ARBA" id="ARBA00022692"/>
    </source>
</evidence>
<feature type="transmembrane region" description="Helical" evidence="7">
    <location>
        <begin position="250"/>
        <end position="269"/>
    </location>
</feature>
<dbReference type="InterPro" id="IPR049326">
    <property type="entry name" value="Rhodopsin_dom_fungi"/>
</dbReference>
<evidence type="ECO:0000313" key="10">
    <source>
        <dbReference type="Proteomes" id="UP000235371"/>
    </source>
</evidence>
<keyword evidence="3 7" id="KW-1133">Transmembrane helix</keyword>
<comment type="similarity">
    <text evidence="5">Belongs to the SAT4 family.</text>
</comment>
<dbReference type="PANTHER" id="PTHR33048">
    <property type="entry name" value="PTH11-LIKE INTEGRAL MEMBRANE PROTEIN (AFU_ORTHOLOGUE AFUA_5G11245)"/>
    <property type="match status" value="1"/>
</dbReference>
<evidence type="ECO:0000256" key="4">
    <source>
        <dbReference type="ARBA" id="ARBA00023136"/>
    </source>
</evidence>
<evidence type="ECO:0000256" key="7">
    <source>
        <dbReference type="SAM" id="Phobius"/>
    </source>
</evidence>
<protein>
    <recommendedName>
        <fullName evidence="8">Rhodopsin domain-containing protein</fullName>
    </recommendedName>
</protein>
<evidence type="ECO:0000256" key="5">
    <source>
        <dbReference type="ARBA" id="ARBA00038359"/>
    </source>
</evidence>
<evidence type="ECO:0000256" key="6">
    <source>
        <dbReference type="SAM" id="MobiDB-lite"/>
    </source>
</evidence>
<feature type="region of interest" description="Disordered" evidence="6">
    <location>
        <begin position="1"/>
        <end position="45"/>
    </location>
</feature>
<dbReference type="EMBL" id="KZ613746">
    <property type="protein sequence ID" value="PMD65492.1"/>
    <property type="molecule type" value="Genomic_DNA"/>
</dbReference>
<feature type="domain" description="Rhodopsin" evidence="8">
    <location>
        <begin position="74"/>
        <end position="313"/>
    </location>
</feature>
<keyword evidence="2 7" id="KW-0812">Transmembrane</keyword>
<accession>A0A2J6TR70</accession>
<feature type="transmembrane region" description="Helical" evidence="7">
    <location>
        <begin position="89"/>
        <end position="111"/>
    </location>
</feature>
<dbReference type="SUPFAM" id="SSF101447">
    <property type="entry name" value="Formin homology 2 domain (FH2 domain)"/>
    <property type="match status" value="1"/>
</dbReference>